<evidence type="ECO:0000313" key="2">
    <source>
        <dbReference type="Proteomes" id="UP000821845"/>
    </source>
</evidence>
<sequence length="124" mass="13003">MHDRCAIETRPSVPVPLPATIVPCPVLPPTAAATTSATMAAVDTKALDGPSVTLTVRLIMQGKVRLADRHSPVPPPIVFADEKQRAVEEAVAPPEELPPAVRGSPPARRQPESLTPRAAILLSG</sequence>
<protein>
    <submittedName>
        <fullName evidence="1">Uncharacterized protein</fullName>
    </submittedName>
</protein>
<proteinExistence type="predicted"/>
<gene>
    <name evidence="1" type="ORF">HPB50_022216</name>
</gene>
<organism evidence="1 2">
    <name type="scientific">Hyalomma asiaticum</name>
    <name type="common">Tick</name>
    <dbReference type="NCBI Taxonomy" id="266040"/>
    <lineage>
        <taxon>Eukaryota</taxon>
        <taxon>Metazoa</taxon>
        <taxon>Ecdysozoa</taxon>
        <taxon>Arthropoda</taxon>
        <taxon>Chelicerata</taxon>
        <taxon>Arachnida</taxon>
        <taxon>Acari</taxon>
        <taxon>Parasitiformes</taxon>
        <taxon>Ixodida</taxon>
        <taxon>Ixodoidea</taxon>
        <taxon>Ixodidae</taxon>
        <taxon>Hyalomminae</taxon>
        <taxon>Hyalomma</taxon>
    </lineage>
</organism>
<evidence type="ECO:0000313" key="1">
    <source>
        <dbReference type="EMBL" id="KAH6931106.1"/>
    </source>
</evidence>
<reference evidence="1" key="1">
    <citation type="submission" date="2020-05" db="EMBL/GenBank/DDBJ databases">
        <title>Large-scale comparative analyses of tick genomes elucidate their genetic diversity and vector capacities.</title>
        <authorList>
            <person name="Jia N."/>
            <person name="Wang J."/>
            <person name="Shi W."/>
            <person name="Du L."/>
            <person name="Sun Y."/>
            <person name="Zhan W."/>
            <person name="Jiang J."/>
            <person name="Wang Q."/>
            <person name="Zhang B."/>
            <person name="Ji P."/>
            <person name="Sakyi L.B."/>
            <person name="Cui X."/>
            <person name="Yuan T."/>
            <person name="Jiang B."/>
            <person name="Yang W."/>
            <person name="Lam T.T.-Y."/>
            <person name="Chang Q."/>
            <person name="Ding S."/>
            <person name="Wang X."/>
            <person name="Zhu J."/>
            <person name="Ruan X."/>
            <person name="Zhao L."/>
            <person name="Wei J."/>
            <person name="Que T."/>
            <person name="Du C."/>
            <person name="Cheng J."/>
            <person name="Dai P."/>
            <person name="Han X."/>
            <person name="Huang E."/>
            <person name="Gao Y."/>
            <person name="Liu J."/>
            <person name="Shao H."/>
            <person name="Ye R."/>
            <person name="Li L."/>
            <person name="Wei W."/>
            <person name="Wang X."/>
            <person name="Wang C."/>
            <person name="Yang T."/>
            <person name="Huo Q."/>
            <person name="Li W."/>
            <person name="Guo W."/>
            <person name="Chen H."/>
            <person name="Zhou L."/>
            <person name="Ni X."/>
            <person name="Tian J."/>
            <person name="Zhou Y."/>
            <person name="Sheng Y."/>
            <person name="Liu T."/>
            <person name="Pan Y."/>
            <person name="Xia L."/>
            <person name="Li J."/>
            <person name="Zhao F."/>
            <person name="Cao W."/>
        </authorList>
    </citation>
    <scope>NUCLEOTIDE SEQUENCE</scope>
    <source>
        <strain evidence="1">Hyas-2018</strain>
    </source>
</reference>
<dbReference type="Proteomes" id="UP000821845">
    <property type="component" value="Chromosome 5"/>
</dbReference>
<accession>A0ACB7SAL2</accession>
<dbReference type="EMBL" id="CM023485">
    <property type="protein sequence ID" value="KAH6931106.1"/>
    <property type="molecule type" value="Genomic_DNA"/>
</dbReference>
<name>A0ACB7SAL2_HYAAI</name>
<comment type="caution">
    <text evidence="1">The sequence shown here is derived from an EMBL/GenBank/DDBJ whole genome shotgun (WGS) entry which is preliminary data.</text>
</comment>
<keyword evidence="2" id="KW-1185">Reference proteome</keyword>